<dbReference type="STRING" id="439228.SAMN06295920_101639"/>
<name>A0A1T5A679_9SPHN</name>
<dbReference type="RefSeq" id="WP_079646559.1">
    <property type="nucleotide sequence ID" value="NZ_FUYM01000001.1"/>
</dbReference>
<protein>
    <recommendedName>
        <fullName evidence="3">DUF1214 domain-containing protein</fullName>
    </recommendedName>
</protein>
<proteinExistence type="predicted"/>
<accession>A0A1T5A679</accession>
<dbReference type="Proteomes" id="UP000189818">
    <property type="component" value="Unassembled WGS sequence"/>
</dbReference>
<gene>
    <name evidence="1" type="ORF">SAMN06295920_101639</name>
</gene>
<keyword evidence="2" id="KW-1185">Reference proteome</keyword>
<dbReference type="OrthoDB" id="7796491at2"/>
<evidence type="ECO:0000313" key="1">
    <source>
        <dbReference type="EMBL" id="SKB30484.1"/>
    </source>
</evidence>
<reference evidence="2" key="1">
    <citation type="submission" date="2017-02" db="EMBL/GenBank/DDBJ databases">
        <authorList>
            <person name="Varghese N."/>
            <person name="Submissions S."/>
        </authorList>
    </citation>
    <scope>NUCLEOTIDE SEQUENCE [LARGE SCALE GENOMIC DNA]</scope>
    <source>
        <strain evidence="2">UM2</strain>
    </source>
</reference>
<organism evidence="1 2">
    <name type="scientific">Rhizorhabdus histidinilytica</name>
    <dbReference type="NCBI Taxonomy" id="439228"/>
    <lineage>
        <taxon>Bacteria</taxon>
        <taxon>Pseudomonadati</taxon>
        <taxon>Pseudomonadota</taxon>
        <taxon>Alphaproteobacteria</taxon>
        <taxon>Sphingomonadales</taxon>
        <taxon>Sphingomonadaceae</taxon>
        <taxon>Rhizorhabdus</taxon>
    </lineage>
</organism>
<dbReference type="EMBL" id="FUYM01000001">
    <property type="protein sequence ID" value="SKB30484.1"/>
    <property type="molecule type" value="Genomic_DNA"/>
</dbReference>
<sequence length="417" mass="46524">MTDPIAPNPIANAGQFAAEEEVRHMWALPQTRAARDHAAQLWRVGHGTDIPDGLLDSFDSAMDGWVTNYLFKATAIDPAAPRIVRNFMPGYRWQGGDVPDARMGGDNPDNCYRLAGIAPGGRYRVSGRILDARPAHASFTLVENWGTSVTAQTLELPGIALDEDGSFTISIDGEPADGRSNHLTSTPRTKFLFIRDSMMDWGRETPLDLSIERLDDAAPLDLEQRLDEALRRMREDVPLYYWFFRLSAGKPVNTMVQPIRVAGYGGLVTQASSLGHFHLEDDQAAIVRFDPAGACYNSFQMAMWWYRSIDAHRIQSGLTAAQAEHDADGTISLVVSARDPGIANWVDTGGLRDLLPMIRWQGIPTTQVREGPRHWLDIVPFAEIDRHIPADTTRIDAAERAARIARRQREWDRRTTV</sequence>
<dbReference type="AlphaFoldDB" id="A0A1T5A679"/>
<evidence type="ECO:0000313" key="2">
    <source>
        <dbReference type="Proteomes" id="UP000189818"/>
    </source>
</evidence>
<evidence type="ECO:0008006" key="3">
    <source>
        <dbReference type="Google" id="ProtNLM"/>
    </source>
</evidence>